<dbReference type="Gene3D" id="3.40.109.10">
    <property type="entry name" value="NADH Oxidase"/>
    <property type="match status" value="1"/>
</dbReference>
<gene>
    <name evidence="2" type="ORF">CCE28_07925</name>
</gene>
<protein>
    <submittedName>
        <fullName evidence="2">Nitroreductase family protein</fullName>
    </submittedName>
</protein>
<feature type="domain" description="Nitroreductase" evidence="1">
    <location>
        <begin position="69"/>
        <end position="145"/>
    </location>
</feature>
<reference evidence="2 3" key="1">
    <citation type="submission" date="2017-06" db="EMBL/GenBank/DDBJ databases">
        <title>Draft genome sequence of anaerobic fermentative bacterium Anaeromicrobium sediminis DY2726D isolated from West Pacific Ocean sediments.</title>
        <authorList>
            <person name="Zeng X."/>
        </authorList>
    </citation>
    <scope>NUCLEOTIDE SEQUENCE [LARGE SCALE GENOMIC DNA]</scope>
    <source>
        <strain evidence="2 3">DY2726D</strain>
    </source>
</reference>
<dbReference type="Proteomes" id="UP000216024">
    <property type="component" value="Unassembled WGS sequence"/>
</dbReference>
<dbReference type="CDD" id="cd02150">
    <property type="entry name" value="nitroreductase"/>
    <property type="match status" value="1"/>
</dbReference>
<evidence type="ECO:0000313" key="2">
    <source>
        <dbReference type="EMBL" id="PAB59980.1"/>
    </source>
</evidence>
<dbReference type="SUPFAM" id="SSF55469">
    <property type="entry name" value="FMN-dependent nitroreductase-like"/>
    <property type="match status" value="1"/>
</dbReference>
<dbReference type="AlphaFoldDB" id="A0A267MML1"/>
<name>A0A267MML1_9FIRM</name>
<dbReference type="EMBL" id="NIBG01000005">
    <property type="protein sequence ID" value="PAB59980.1"/>
    <property type="molecule type" value="Genomic_DNA"/>
</dbReference>
<keyword evidence="3" id="KW-1185">Reference proteome</keyword>
<dbReference type="Pfam" id="PF00881">
    <property type="entry name" value="Nitroreductase"/>
    <property type="match status" value="2"/>
</dbReference>
<sequence>MKGIIERRSIRKYTDEKISDEKIKEILKAGMYAPSGGNAQPWEFVVVRDKELLNEITKIHPYSHPLKEADCAIIVCGNLEKEKFKDLWIQDCSAATENMLLGAHGLGIGSVWLGLYPEMDRVDGVRKLIKAPENVIPFSIVSLGYPGEERTVVDRYDENNVHYENW</sequence>
<dbReference type="InterPro" id="IPR029479">
    <property type="entry name" value="Nitroreductase"/>
</dbReference>
<dbReference type="InterPro" id="IPR000415">
    <property type="entry name" value="Nitroreductase-like"/>
</dbReference>
<evidence type="ECO:0000259" key="1">
    <source>
        <dbReference type="Pfam" id="PF00881"/>
    </source>
</evidence>
<feature type="domain" description="Nitroreductase" evidence="1">
    <location>
        <begin position="5"/>
        <end position="58"/>
    </location>
</feature>
<proteinExistence type="predicted"/>
<comment type="caution">
    <text evidence="2">The sequence shown here is derived from an EMBL/GenBank/DDBJ whole genome shotgun (WGS) entry which is preliminary data.</text>
</comment>
<dbReference type="GO" id="GO:0016491">
    <property type="term" value="F:oxidoreductase activity"/>
    <property type="evidence" value="ECO:0007669"/>
    <property type="project" value="InterPro"/>
</dbReference>
<dbReference type="PANTHER" id="PTHR23026">
    <property type="entry name" value="NADPH NITROREDUCTASE"/>
    <property type="match status" value="1"/>
</dbReference>
<accession>A0A267MML1</accession>
<evidence type="ECO:0000313" key="3">
    <source>
        <dbReference type="Proteomes" id="UP000216024"/>
    </source>
</evidence>
<dbReference type="InterPro" id="IPR050627">
    <property type="entry name" value="Nitroreductase/BluB"/>
</dbReference>
<dbReference type="PANTHER" id="PTHR23026:SF123">
    <property type="entry name" value="NAD(P)H NITROREDUCTASE RV3131-RELATED"/>
    <property type="match status" value="1"/>
</dbReference>
<organism evidence="2 3">
    <name type="scientific">Anaeromicrobium sediminis</name>
    <dbReference type="NCBI Taxonomy" id="1478221"/>
    <lineage>
        <taxon>Bacteria</taxon>
        <taxon>Bacillati</taxon>
        <taxon>Bacillota</taxon>
        <taxon>Clostridia</taxon>
        <taxon>Peptostreptococcales</taxon>
        <taxon>Thermotaleaceae</taxon>
        <taxon>Anaeromicrobium</taxon>
    </lineage>
</organism>
<dbReference type="OrthoDB" id="9812105at2"/>